<dbReference type="NCBIfam" id="TIGR01509">
    <property type="entry name" value="HAD-SF-IA-v3"/>
    <property type="match status" value="1"/>
</dbReference>
<dbReference type="Gene3D" id="1.10.150.240">
    <property type="entry name" value="Putative phosphatase, domain 2"/>
    <property type="match status" value="1"/>
</dbReference>
<dbReference type="Pfam" id="PF00702">
    <property type="entry name" value="Hydrolase"/>
    <property type="match status" value="1"/>
</dbReference>
<keyword evidence="2" id="KW-1185">Reference proteome</keyword>
<dbReference type="OrthoDB" id="9797415at2"/>
<sequence>MAIKNIIFDVGNVIVKWSPTDIIARTFNLSGDECQAMANTIFQHQIWLDINKGKISELEAKLAYQEQLQLTPNETDVLFYQVKATQELLPGTFDMMKELKEKGYALYGLTDNVKEIVSHLKTTYDFWPLFNGAIVSAEWSVLKPDPKIYQLVNDKCDIRSEESVFLDDMPHNIEGAKKHGFEAFQFSTAKQAREDLRSLGVTI</sequence>
<keyword evidence="1" id="KW-0378">Hydrolase</keyword>
<dbReference type="PANTHER" id="PTHR43611:SF3">
    <property type="entry name" value="FLAVIN MONONUCLEOTIDE HYDROLASE 1, CHLOROPLATIC"/>
    <property type="match status" value="1"/>
</dbReference>
<protein>
    <submittedName>
        <fullName evidence="1">Putative Haloacid dehalogenase-like hydrolase</fullName>
    </submittedName>
</protein>
<dbReference type="eggNOG" id="COG1011">
    <property type="taxonomic scope" value="Bacteria"/>
</dbReference>
<name>U4K4J7_9VIBR</name>
<dbReference type="GO" id="GO:0016787">
    <property type="term" value="F:hydrolase activity"/>
    <property type="evidence" value="ECO:0007669"/>
    <property type="project" value="UniProtKB-KW"/>
</dbReference>
<dbReference type="CDD" id="cd02603">
    <property type="entry name" value="HAD_sEH-N_like"/>
    <property type="match status" value="1"/>
</dbReference>
<gene>
    <name evidence="1" type="ORF">VIBNI_A1457</name>
</gene>
<dbReference type="InterPro" id="IPR036412">
    <property type="entry name" value="HAD-like_sf"/>
</dbReference>
<dbReference type="AlphaFoldDB" id="U4K4J7"/>
<dbReference type="RefSeq" id="WP_022550501.1">
    <property type="nucleotide sequence ID" value="NC_022528.1"/>
</dbReference>
<reference evidence="1 2" key="1">
    <citation type="journal article" date="2013" name="ISME J.">
        <title>Comparative genomics of pathogenic lineages of Vibrio nigripulchritudo identifies virulence-associated traits.</title>
        <authorList>
            <person name="Goudenege D."/>
            <person name="Labreuche Y."/>
            <person name="Krin E."/>
            <person name="Ansquer D."/>
            <person name="Mangenot S."/>
            <person name="Calteau A."/>
            <person name="Medigue C."/>
            <person name="Mazel D."/>
            <person name="Polz M.F."/>
            <person name="Le Roux F."/>
        </authorList>
    </citation>
    <scope>NUCLEOTIDE SEQUENCE [LARGE SCALE GENOMIC DNA]</scope>
    <source>
        <strain evidence="2">SnF1</strain>
    </source>
</reference>
<dbReference type="InterPro" id="IPR023214">
    <property type="entry name" value="HAD_sf"/>
</dbReference>
<organism evidence="1 2">
    <name type="scientific">Vibrio nigripulchritudo</name>
    <dbReference type="NCBI Taxonomy" id="28173"/>
    <lineage>
        <taxon>Bacteria</taxon>
        <taxon>Pseudomonadati</taxon>
        <taxon>Pseudomonadota</taxon>
        <taxon>Gammaproteobacteria</taxon>
        <taxon>Vibrionales</taxon>
        <taxon>Vibrionaceae</taxon>
        <taxon>Vibrio</taxon>
    </lineage>
</organism>
<dbReference type="Gene3D" id="3.40.50.1000">
    <property type="entry name" value="HAD superfamily/HAD-like"/>
    <property type="match status" value="1"/>
</dbReference>
<dbReference type="InterPro" id="IPR023198">
    <property type="entry name" value="PGP-like_dom2"/>
</dbReference>
<dbReference type="Proteomes" id="UP000016895">
    <property type="component" value="Chromosome 1"/>
</dbReference>
<dbReference type="KEGG" id="vni:VIBNI_A1457"/>
<evidence type="ECO:0000313" key="2">
    <source>
        <dbReference type="Proteomes" id="UP000016895"/>
    </source>
</evidence>
<proteinExistence type="predicted"/>
<dbReference type="STRING" id="28173.VIBNI_A1457"/>
<dbReference type="SUPFAM" id="SSF56784">
    <property type="entry name" value="HAD-like"/>
    <property type="match status" value="1"/>
</dbReference>
<dbReference type="SFLD" id="SFLDG01129">
    <property type="entry name" value="C1.5:_HAD__Beta-PGM__Phosphata"/>
    <property type="match status" value="1"/>
</dbReference>
<dbReference type="PATRIC" id="fig|1260221.3.peg.1397"/>
<accession>U4K4J7</accession>
<dbReference type="PANTHER" id="PTHR43611">
    <property type="entry name" value="ALPHA-D-GLUCOSE 1-PHOSPHATE PHOSPHATASE"/>
    <property type="match status" value="1"/>
</dbReference>
<evidence type="ECO:0000313" key="1">
    <source>
        <dbReference type="EMBL" id="CCO57584.1"/>
    </source>
</evidence>
<dbReference type="SFLD" id="SFLDS00003">
    <property type="entry name" value="Haloacid_Dehalogenase"/>
    <property type="match status" value="1"/>
</dbReference>
<dbReference type="InterPro" id="IPR006439">
    <property type="entry name" value="HAD-SF_hydro_IA"/>
</dbReference>
<dbReference type="EMBL" id="FO203526">
    <property type="protein sequence ID" value="CCO57584.1"/>
    <property type="molecule type" value="Genomic_DNA"/>
</dbReference>